<dbReference type="InterPro" id="IPR006334">
    <property type="entry name" value="Glut_cys_ligase"/>
</dbReference>
<evidence type="ECO:0000313" key="11">
    <source>
        <dbReference type="EMBL" id="KRM15235.1"/>
    </source>
</evidence>
<dbReference type="GO" id="GO:0004357">
    <property type="term" value="F:glutamate-cysteine ligase activity"/>
    <property type="evidence" value="ECO:0007669"/>
    <property type="project" value="UniProtKB-EC"/>
</dbReference>
<comment type="caution">
    <text evidence="11">The sequence shown here is derived from an EMBL/GenBank/DDBJ whole genome shotgun (WGS) entry which is preliminary data.</text>
</comment>
<comment type="pathway">
    <text evidence="1 9">Sulfur metabolism; glutathione biosynthesis; glutathione from L-cysteine and L-glutamate: step 1/2.</text>
</comment>
<evidence type="ECO:0000256" key="6">
    <source>
        <dbReference type="ARBA" id="ARBA00022840"/>
    </source>
</evidence>
<gene>
    <name evidence="11" type="ORF">FC49_GL000465</name>
</gene>
<keyword evidence="3 8" id="KW-0436">Ligase</keyword>
<evidence type="ECO:0000256" key="5">
    <source>
        <dbReference type="ARBA" id="ARBA00022741"/>
    </source>
</evidence>
<dbReference type="Proteomes" id="UP000050973">
    <property type="component" value="Unassembled WGS sequence"/>
</dbReference>
<evidence type="ECO:0000256" key="1">
    <source>
        <dbReference type="ARBA" id="ARBA00005006"/>
    </source>
</evidence>
<proteinExistence type="inferred from homology"/>
<accession>A0A0R1WJU9</accession>
<dbReference type="PANTHER" id="PTHR38761">
    <property type="entry name" value="GLUTAMATE--CYSTEINE LIGASE"/>
    <property type="match status" value="1"/>
</dbReference>
<evidence type="ECO:0000313" key="12">
    <source>
        <dbReference type="Proteomes" id="UP000050973"/>
    </source>
</evidence>
<reference evidence="11 12" key="1">
    <citation type="journal article" date="2015" name="Genome Announc.">
        <title>Expanding the biotechnology potential of lactobacilli through comparative genomics of 213 strains and associated genera.</title>
        <authorList>
            <person name="Sun Z."/>
            <person name="Harris H.M."/>
            <person name="McCann A."/>
            <person name="Guo C."/>
            <person name="Argimon S."/>
            <person name="Zhang W."/>
            <person name="Yang X."/>
            <person name="Jeffery I.B."/>
            <person name="Cooney J.C."/>
            <person name="Kagawa T.F."/>
            <person name="Liu W."/>
            <person name="Song Y."/>
            <person name="Salvetti E."/>
            <person name="Wrobel A."/>
            <person name="Rasinkangas P."/>
            <person name="Parkhill J."/>
            <person name="Rea M.C."/>
            <person name="O'Sullivan O."/>
            <person name="Ritari J."/>
            <person name="Douillard F.P."/>
            <person name="Paul Ross R."/>
            <person name="Yang R."/>
            <person name="Briner A.E."/>
            <person name="Felis G.E."/>
            <person name="de Vos W.M."/>
            <person name="Barrangou R."/>
            <person name="Klaenhammer T.R."/>
            <person name="Caufield P.W."/>
            <person name="Cui Y."/>
            <person name="Zhang H."/>
            <person name="O'Toole P.W."/>
        </authorList>
    </citation>
    <scope>NUCLEOTIDE SEQUENCE [LARGE SCALE GENOMIC DNA]</scope>
    <source>
        <strain evidence="11 12">DSM 4864</strain>
    </source>
</reference>
<evidence type="ECO:0000256" key="7">
    <source>
        <dbReference type="ARBA" id="ARBA00048819"/>
    </source>
</evidence>
<dbReference type="UniPathway" id="UPA00142">
    <property type="reaction ID" value="UER00209"/>
</dbReference>
<keyword evidence="4 8" id="KW-0317">Glutathione biosynthesis</keyword>
<keyword evidence="5" id="KW-0547">Nucleotide-binding</keyword>
<sequence>MADKYDQIKSALKEPELNAQMFACRFGLEAKKHRVLTNGRASRYPYPANLRSRQHNIYLNSGFTDDMIDFETPPVVGSAAAVRHLKMLEQIMIQHLHSDERLWPLSMAPAPLYQNDLDFLKDNYTKHWDQANHDYLGNKYGIVKEIMGDVHINFGLAPQLITTLYQRFYQEDYKSEVDFRNHLYFKLAQVYYLYQWLFTYLYGASPVTEDMPESFPDNLELPVRSIRASDFGDDNIASERVTYNSLEEHVAQLQEFMDNGTFYSLKEFFGPVRLRGHNQDVTDLKGSLAKGVDYLEFRNFDLDPLSRTGISDDTINFLELLLLDALVSPLPDDLTAKLAQARQLNNEVALQKPKDETAWMKEAANALITELEGFVEEFNAPREYRLALTFAKRRVEDPALTISGQLADQIENGNLLSFGLKIANDRYTNNINYQHPLQAISKDYSDDVQQLIRAAIELGVEFNLAPDQVTLAVGDHRESYRAQEAFDFSKGARDFILNTFPETAAFQEEVS</sequence>
<evidence type="ECO:0000256" key="8">
    <source>
        <dbReference type="RuleBase" id="RU003544"/>
    </source>
</evidence>
<dbReference type="SUPFAM" id="SSF55931">
    <property type="entry name" value="Glutamine synthetase/guanido kinase"/>
    <property type="match status" value="1"/>
</dbReference>
<dbReference type="GO" id="GO:0005524">
    <property type="term" value="F:ATP binding"/>
    <property type="evidence" value="ECO:0007669"/>
    <property type="project" value="UniProtKB-KW"/>
</dbReference>
<keyword evidence="6" id="KW-0067">ATP-binding</keyword>
<evidence type="ECO:0000256" key="3">
    <source>
        <dbReference type="ARBA" id="ARBA00022598"/>
    </source>
</evidence>
<comment type="catalytic activity">
    <reaction evidence="7 9">
        <text>L-cysteine + L-glutamate + ATP = gamma-L-glutamyl-L-cysteine + ADP + phosphate + H(+)</text>
        <dbReference type="Rhea" id="RHEA:13285"/>
        <dbReference type="ChEBI" id="CHEBI:15378"/>
        <dbReference type="ChEBI" id="CHEBI:29985"/>
        <dbReference type="ChEBI" id="CHEBI:30616"/>
        <dbReference type="ChEBI" id="CHEBI:35235"/>
        <dbReference type="ChEBI" id="CHEBI:43474"/>
        <dbReference type="ChEBI" id="CHEBI:58173"/>
        <dbReference type="ChEBI" id="CHEBI:456216"/>
        <dbReference type="EC" id="6.3.2.2"/>
    </reaction>
</comment>
<dbReference type="RefSeq" id="WP_056984525.1">
    <property type="nucleotide sequence ID" value="NZ_AZGE01000014.1"/>
</dbReference>
<dbReference type="PATRIC" id="fig|1423779.3.peg.472"/>
<comment type="similarity">
    <text evidence="8">Belongs to the glutamate--cysteine ligase type 1 family.</text>
</comment>
<evidence type="ECO:0000256" key="4">
    <source>
        <dbReference type="ARBA" id="ARBA00022684"/>
    </source>
</evidence>
<feature type="domain" description="Glutamate--cysteine ligase" evidence="10">
    <location>
        <begin position="12"/>
        <end position="340"/>
    </location>
</feature>
<dbReference type="GO" id="GO:0005829">
    <property type="term" value="C:cytosol"/>
    <property type="evidence" value="ECO:0007669"/>
    <property type="project" value="TreeGrafter"/>
</dbReference>
<dbReference type="InterPro" id="IPR014746">
    <property type="entry name" value="Gln_synth/guanido_kin_cat_dom"/>
</dbReference>
<protein>
    <recommendedName>
        <fullName evidence="2 9">Glutamate--cysteine ligase</fullName>
        <ecNumber evidence="2 9">6.3.2.2</ecNumber>
    </recommendedName>
</protein>
<name>A0A0R1WJU9_9LACO</name>
<dbReference type="Pfam" id="PF04262">
    <property type="entry name" value="Glu_cys_ligase"/>
    <property type="match status" value="1"/>
</dbReference>
<evidence type="ECO:0000256" key="9">
    <source>
        <dbReference type="RuleBase" id="RU004391"/>
    </source>
</evidence>
<dbReference type="EC" id="6.3.2.2" evidence="2 9"/>
<dbReference type="GO" id="GO:0046872">
    <property type="term" value="F:metal ion binding"/>
    <property type="evidence" value="ECO:0007669"/>
    <property type="project" value="TreeGrafter"/>
</dbReference>
<dbReference type="PANTHER" id="PTHR38761:SF1">
    <property type="entry name" value="GLUTAMATE--CYSTEINE LIGASE"/>
    <property type="match status" value="1"/>
</dbReference>
<dbReference type="Gene3D" id="3.30.590.20">
    <property type="match status" value="1"/>
</dbReference>
<dbReference type="EMBL" id="AZGE01000014">
    <property type="protein sequence ID" value="KRM15235.1"/>
    <property type="molecule type" value="Genomic_DNA"/>
</dbReference>
<organism evidence="11 12">
    <name type="scientific">Limosilactobacillus oris DSM 4864</name>
    <dbReference type="NCBI Taxonomy" id="1423779"/>
    <lineage>
        <taxon>Bacteria</taxon>
        <taxon>Bacillati</taxon>
        <taxon>Bacillota</taxon>
        <taxon>Bacilli</taxon>
        <taxon>Lactobacillales</taxon>
        <taxon>Lactobacillaceae</taxon>
        <taxon>Limosilactobacillus</taxon>
    </lineage>
</organism>
<evidence type="ECO:0000259" key="10">
    <source>
        <dbReference type="Pfam" id="PF04262"/>
    </source>
</evidence>
<dbReference type="AlphaFoldDB" id="A0A0R1WJU9"/>
<dbReference type="GO" id="GO:0006750">
    <property type="term" value="P:glutathione biosynthetic process"/>
    <property type="evidence" value="ECO:0007669"/>
    <property type="project" value="UniProtKB-UniPathway"/>
</dbReference>
<dbReference type="InterPro" id="IPR007370">
    <property type="entry name" value="Glu_cys_ligase"/>
</dbReference>
<evidence type="ECO:0000256" key="2">
    <source>
        <dbReference type="ARBA" id="ARBA00012220"/>
    </source>
</evidence>